<dbReference type="Gene3D" id="2.60.120.380">
    <property type="match status" value="1"/>
</dbReference>
<dbReference type="AlphaFoldDB" id="A0A975A0B4"/>
<dbReference type="EMBL" id="CP070608">
    <property type="protein sequence ID" value="QSE97015.1"/>
    <property type="molecule type" value="Genomic_DNA"/>
</dbReference>
<name>A0A975A0B4_9BACT</name>
<sequence>MARFNYLLVLITISAFSISCDVDNEPIPDNVIESPTGLNIDLEWSTGGSAVQSTADVDLDLFMYSGPDDVAFSETTDFERVRLENFFRNGTYIVRITYFDGISDVNWTLYVGSPDSDKDIILKDFFSRNDVGIQVDYIEIVKNGTTYTINLL</sequence>
<dbReference type="RefSeq" id="WP_205721528.1">
    <property type="nucleotide sequence ID" value="NZ_CP070608.1"/>
</dbReference>
<reference evidence="1" key="1">
    <citation type="submission" date="2021-02" db="EMBL/GenBank/DDBJ databases">
        <title>Fulvivirga sp. S481 isolated from sea water.</title>
        <authorList>
            <person name="Bae S.S."/>
            <person name="Baek K."/>
        </authorList>
    </citation>
    <scope>NUCLEOTIDE SEQUENCE</scope>
    <source>
        <strain evidence="1">S481</strain>
    </source>
</reference>
<organism evidence="1 2">
    <name type="scientific">Fulvivirga lutea</name>
    <dbReference type="NCBI Taxonomy" id="2810512"/>
    <lineage>
        <taxon>Bacteria</taxon>
        <taxon>Pseudomonadati</taxon>
        <taxon>Bacteroidota</taxon>
        <taxon>Cytophagia</taxon>
        <taxon>Cytophagales</taxon>
        <taxon>Fulvivirgaceae</taxon>
        <taxon>Fulvivirga</taxon>
    </lineage>
</organism>
<proteinExistence type="predicted"/>
<accession>A0A975A0B4</accession>
<evidence type="ECO:0000313" key="1">
    <source>
        <dbReference type="EMBL" id="QSE97015.1"/>
    </source>
</evidence>
<evidence type="ECO:0000313" key="2">
    <source>
        <dbReference type="Proteomes" id="UP000662783"/>
    </source>
</evidence>
<dbReference type="KEGG" id="fuv:JR347_15665"/>
<protein>
    <submittedName>
        <fullName evidence="1">Uncharacterized protein</fullName>
    </submittedName>
</protein>
<keyword evidence="2" id="KW-1185">Reference proteome</keyword>
<dbReference type="PROSITE" id="PS51257">
    <property type="entry name" value="PROKAR_LIPOPROTEIN"/>
    <property type="match status" value="1"/>
</dbReference>
<dbReference type="Proteomes" id="UP000662783">
    <property type="component" value="Chromosome"/>
</dbReference>
<gene>
    <name evidence="1" type="ORF">JR347_15665</name>
</gene>